<evidence type="ECO:0000313" key="8">
    <source>
        <dbReference type="EMBL" id="CCA77220.1"/>
    </source>
</evidence>
<accession>G4U0X7</accession>
<evidence type="ECO:0000256" key="6">
    <source>
        <dbReference type="SAM" id="Phobius"/>
    </source>
</evidence>
<name>G4U0X7_SERID</name>
<evidence type="ECO:0000256" key="5">
    <source>
        <dbReference type="SAM" id="MobiDB-lite"/>
    </source>
</evidence>
<feature type="domain" description="Major facilitator superfamily (MFS) profile" evidence="7">
    <location>
        <begin position="62"/>
        <end position="196"/>
    </location>
</feature>
<evidence type="ECO:0000256" key="2">
    <source>
        <dbReference type="ARBA" id="ARBA00022692"/>
    </source>
</evidence>
<feature type="transmembrane region" description="Helical" evidence="6">
    <location>
        <begin position="99"/>
        <end position="119"/>
    </location>
</feature>
<dbReference type="Gene3D" id="1.20.1720.10">
    <property type="entry name" value="Multidrug resistance protein D"/>
    <property type="match status" value="1"/>
</dbReference>
<dbReference type="InParanoid" id="G4U0X7"/>
<evidence type="ECO:0000256" key="3">
    <source>
        <dbReference type="ARBA" id="ARBA00022989"/>
    </source>
</evidence>
<dbReference type="InterPro" id="IPR036259">
    <property type="entry name" value="MFS_trans_sf"/>
</dbReference>
<dbReference type="InterPro" id="IPR020846">
    <property type="entry name" value="MFS_dom"/>
</dbReference>
<dbReference type="InterPro" id="IPR011701">
    <property type="entry name" value="MFS"/>
</dbReference>
<dbReference type="SUPFAM" id="SSF103473">
    <property type="entry name" value="MFS general substrate transporter"/>
    <property type="match status" value="1"/>
</dbReference>
<keyword evidence="2 6" id="KW-0812">Transmembrane</keyword>
<dbReference type="PANTHER" id="PTHR23501">
    <property type="entry name" value="MAJOR FACILITATOR SUPERFAMILY"/>
    <property type="match status" value="1"/>
</dbReference>
<dbReference type="EMBL" id="CAFZ01001381">
    <property type="protein sequence ID" value="CCA77220.1"/>
    <property type="molecule type" value="Genomic_DNA"/>
</dbReference>
<dbReference type="STRING" id="1109443.G4U0X7"/>
<comment type="subcellular location">
    <subcellularLocation>
        <location evidence="1">Membrane</location>
        <topology evidence="1">Multi-pass membrane protein</topology>
    </subcellularLocation>
</comment>
<dbReference type="HOGENOM" id="CLU_1390728_0_0_1"/>
<feature type="transmembrane region" description="Helical" evidence="6">
    <location>
        <begin position="152"/>
        <end position="174"/>
    </location>
</feature>
<dbReference type="GO" id="GO:0005886">
    <property type="term" value="C:plasma membrane"/>
    <property type="evidence" value="ECO:0007669"/>
    <property type="project" value="TreeGrafter"/>
</dbReference>
<dbReference type="Proteomes" id="UP000007148">
    <property type="component" value="Unassembled WGS sequence"/>
</dbReference>
<reference evidence="8 9" key="1">
    <citation type="journal article" date="2011" name="PLoS Pathog.">
        <title>Endophytic Life Strategies Decoded by Genome and Transcriptome Analyses of the Mutualistic Root Symbiont Piriformospora indica.</title>
        <authorList>
            <person name="Zuccaro A."/>
            <person name="Lahrmann U."/>
            <person name="Guldener U."/>
            <person name="Langen G."/>
            <person name="Pfiffi S."/>
            <person name="Biedenkopf D."/>
            <person name="Wong P."/>
            <person name="Samans B."/>
            <person name="Grimm C."/>
            <person name="Basiewicz M."/>
            <person name="Murat C."/>
            <person name="Martin F."/>
            <person name="Kogel K.H."/>
        </authorList>
    </citation>
    <scope>NUCLEOTIDE SEQUENCE [LARGE SCALE GENOMIC DNA]</scope>
    <source>
        <strain evidence="8 9">DSM 11827</strain>
    </source>
</reference>
<feature type="transmembrane region" description="Helical" evidence="6">
    <location>
        <begin position="126"/>
        <end position="146"/>
    </location>
</feature>
<gene>
    <name evidence="8" type="ORF">PIIN_11202</name>
</gene>
<feature type="region of interest" description="Disordered" evidence="5">
    <location>
        <begin position="1"/>
        <end position="42"/>
    </location>
</feature>
<feature type="compositionally biased region" description="Basic and acidic residues" evidence="5">
    <location>
        <begin position="1"/>
        <end position="10"/>
    </location>
</feature>
<dbReference type="eggNOG" id="KOG0254">
    <property type="taxonomic scope" value="Eukaryota"/>
</dbReference>
<keyword evidence="4 6" id="KW-0472">Membrane</keyword>
<dbReference type="OMA" id="RCKSARC"/>
<keyword evidence="3 6" id="KW-1133">Transmembrane helix</keyword>
<evidence type="ECO:0000256" key="1">
    <source>
        <dbReference type="ARBA" id="ARBA00004141"/>
    </source>
</evidence>
<sequence>MSEKEKESKPEIASATEAEATRVNSRASARPAEEDLPYERSAAVEEEDESKYYLSGARLWLVHVGILLSVFLVALDQSIVSTALPKLASEFNALEQLTWVVSTYFLTQAGLMLFFGQVLTFISSKWIFLICIVIFEIGSLICAVAPNIHVLIFGRAIQGVGGSGGYVSILTVIAQIAPLKLRPILLGSFGAVFGIG</sequence>
<dbReference type="PROSITE" id="PS50850">
    <property type="entry name" value="MFS"/>
    <property type="match status" value="1"/>
</dbReference>
<evidence type="ECO:0000256" key="4">
    <source>
        <dbReference type="ARBA" id="ARBA00023136"/>
    </source>
</evidence>
<evidence type="ECO:0000313" key="9">
    <source>
        <dbReference type="Proteomes" id="UP000007148"/>
    </source>
</evidence>
<dbReference type="OrthoDB" id="10021397at2759"/>
<dbReference type="GO" id="GO:0022857">
    <property type="term" value="F:transmembrane transporter activity"/>
    <property type="evidence" value="ECO:0007669"/>
    <property type="project" value="InterPro"/>
</dbReference>
<dbReference type="AlphaFoldDB" id="G4U0X7"/>
<keyword evidence="9" id="KW-1185">Reference proteome</keyword>
<evidence type="ECO:0000259" key="7">
    <source>
        <dbReference type="PROSITE" id="PS50850"/>
    </source>
</evidence>
<dbReference type="Pfam" id="PF07690">
    <property type="entry name" value="MFS_1"/>
    <property type="match status" value="1"/>
</dbReference>
<proteinExistence type="predicted"/>
<dbReference type="PANTHER" id="PTHR23501:SF198">
    <property type="entry name" value="AZOLE RESISTANCE PROTEIN 1-RELATED"/>
    <property type="match status" value="1"/>
</dbReference>
<comment type="caution">
    <text evidence="8">The sequence shown here is derived from an EMBL/GenBank/DDBJ whole genome shotgun (WGS) entry which is preliminary data.</text>
</comment>
<protein>
    <submittedName>
        <fullName evidence="8">Probable DHA14-like major facilitator ABC transporter</fullName>
    </submittedName>
</protein>
<organism evidence="8 9">
    <name type="scientific">Serendipita indica (strain DSM 11827)</name>
    <name type="common">Root endophyte fungus</name>
    <name type="synonym">Piriformospora indica</name>
    <dbReference type="NCBI Taxonomy" id="1109443"/>
    <lineage>
        <taxon>Eukaryota</taxon>
        <taxon>Fungi</taxon>
        <taxon>Dikarya</taxon>
        <taxon>Basidiomycota</taxon>
        <taxon>Agaricomycotina</taxon>
        <taxon>Agaricomycetes</taxon>
        <taxon>Sebacinales</taxon>
        <taxon>Serendipitaceae</taxon>
        <taxon>Serendipita</taxon>
    </lineage>
</organism>
<feature type="transmembrane region" description="Helical" evidence="6">
    <location>
        <begin position="59"/>
        <end position="79"/>
    </location>
</feature>